<reference evidence="2" key="1">
    <citation type="submission" date="2020-05" db="EMBL/GenBank/DDBJ databases">
        <authorList>
            <person name="Chiriac C."/>
            <person name="Salcher M."/>
            <person name="Ghai R."/>
            <person name="Kavagutti S V."/>
        </authorList>
    </citation>
    <scope>NUCLEOTIDE SEQUENCE</scope>
</reference>
<name>A0A6J7E0D1_9ZZZZ</name>
<dbReference type="Gene3D" id="3.40.630.30">
    <property type="match status" value="1"/>
</dbReference>
<sequence>MKERNYEKLTFRMMSYIDFEEFKRACLASPEELTAFLSKGEFMEYYNVVDYLNLFNAMLKDRETNVYALFEGKTLVGVGTSSPANRSFGSQLIYWIRNGFHGRGYGLFFMYNLISRAINNGADYAELIIDRENIPSIKVAETLGLTKIKEWERPESGQGERNSGKFAAYYAFDHRLEVEAERLQVEPFILLQDLWFREALGQIEAPKMITRRNKFGKTRLSQNLRFFSDESERPKEA</sequence>
<feature type="domain" description="N-acetyltransferase" evidence="1">
    <location>
        <begin position="9"/>
        <end position="175"/>
    </location>
</feature>
<dbReference type="SUPFAM" id="SSF55729">
    <property type="entry name" value="Acyl-CoA N-acyltransferases (Nat)"/>
    <property type="match status" value="1"/>
</dbReference>
<organism evidence="2">
    <name type="scientific">freshwater metagenome</name>
    <dbReference type="NCBI Taxonomy" id="449393"/>
    <lineage>
        <taxon>unclassified sequences</taxon>
        <taxon>metagenomes</taxon>
        <taxon>ecological metagenomes</taxon>
    </lineage>
</organism>
<proteinExistence type="predicted"/>
<evidence type="ECO:0000259" key="1">
    <source>
        <dbReference type="PROSITE" id="PS51186"/>
    </source>
</evidence>
<accession>A0A6J7E0D1</accession>
<gene>
    <name evidence="2" type="ORF">UFOPK3342_01289</name>
</gene>
<dbReference type="AlphaFoldDB" id="A0A6J7E0D1"/>
<dbReference type="PROSITE" id="PS51186">
    <property type="entry name" value="GNAT"/>
    <property type="match status" value="1"/>
</dbReference>
<dbReference type="InterPro" id="IPR000182">
    <property type="entry name" value="GNAT_dom"/>
</dbReference>
<dbReference type="Pfam" id="PF13302">
    <property type="entry name" value="Acetyltransf_3"/>
    <property type="match status" value="1"/>
</dbReference>
<dbReference type="GO" id="GO:0016747">
    <property type="term" value="F:acyltransferase activity, transferring groups other than amino-acyl groups"/>
    <property type="evidence" value="ECO:0007669"/>
    <property type="project" value="InterPro"/>
</dbReference>
<evidence type="ECO:0000313" key="2">
    <source>
        <dbReference type="EMBL" id="CAB4876487.1"/>
    </source>
</evidence>
<protein>
    <submittedName>
        <fullName evidence="2">Unannotated protein</fullName>
    </submittedName>
</protein>
<dbReference type="InterPro" id="IPR016181">
    <property type="entry name" value="Acyl_CoA_acyltransferase"/>
</dbReference>
<dbReference type="EMBL" id="CAFBLH010000051">
    <property type="protein sequence ID" value="CAB4876487.1"/>
    <property type="molecule type" value="Genomic_DNA"/>
</dbReference>